<accession>A0A3M3KF80</accession>
<name>A0A3M3KF80_PSECA</name>
<reference evidence="1 2" key="1">
    <citation type="submission" date="2018-08" db="EMBL/GenBank/DDBJ databases">
        <title>Recombination of ecologically and evolutionarily significant loci maintains genetic cohesion in the Pseudomonas syringae species complex.</title>
        <authorList>
            <person name="Dillon M."/>
            <person name="Thakur S."/>
            <person name="Almeida R.N.D."/>
            <person name="Weir B.S."/>
            <person name="Guttman D.S."/>
        </authorList>
    </citation>
    <scope>NUCLEOTIDE SEQUENCE [LARGE SCALE GENOMIC DNA]</scope>
    <source>
        <strain evidence="1 2">ICMP 2821</strain>
    </source>
</reference>
<organism evidence="1 2">
    <name type="scientific">Pseudomonas cannabina</name>
    <dbReference type="NCBI Taxonomy" id="86840"/>
    <lineage>
        <taxon>Bacteria</taxon>
        <taxon>Pseudomonadati</taxon>
        <taxon>Pseudomonadota</taxon>
        <taxon>Gammaproteobacteria</taxon>
        <taxon>Pseudomonadales</taxon>
        <taxon>Pseudomonadaceae</taxon>
        <taxon>Pseudomonas</taxon>
    </lineage>
</organism>
<dbReference type="Proteomes" id="UP000281372">
    <property type="component" value="Unassembled WGS sequence"/>
</dbReference>
<evidence type="ECO:0000313" key="1">
    <source>
        <dbReference type="EMBL" id="RMN21101.1"/>
    </source>
</evidence>
<dbReference type="EMBL" id="RBOW01000841">
    <property type="protein sequence ID" value="RMN21101.1"/>
    <property type="molecule type" value="Genomic_DNA"/>
</dbReference>
<comment type="caution">
    <text evidence="1">The sequence shown here is derived from an EMBL/GenBank/DDBJ whole genome shotgun (WGS) entry which is preliminary data.</text>
</comment>
<dbReference type="RefSeq" id="WP_122378017.1">
    <property type="nucleotide sequence ID" value="NZ_RBOW01000841.1"/>
</dbReference>
<sequence length="126" mass="14066">MIFRAMVCAYPKELPERAQDERVVFIEAVNRNDARDRLPALAATAWRVPVESVDICNLEAEFELMASPFAEGLPREHAMFVLGWGDGKTTFVNGESPCGHAVFFLASELDRVMNAYMSLPRKSSGQ</sequence>
<evidence type="ECO:0000313" key="2">
    <source>
        <dbReference type="Proteomes" id="UP000281372"/>
    </source>
</evidence>
<dbReference type="AlphaFoldDB" id="A0A3M3KF80"/>
<proteinExistence type="predicted"/>
<protein>
    <submittedName>
        <fullName evidence="1">Uncharacterized protein</fullName>
    </submittedName>
</protein>
<gene>
    <name evidence="1" type="ORF">ALQ64_02825</name>
</gene>